<gene>
    <name evidence="1" type="ORF">GQ61_00375</name>
</gene>
<evidence type="ECO:0000313" key="1">
    <source>
        <dbReference type="EMBL" id="ARN84060.1"/>
    </source>
</evidence>
<protein>
    <submittedName>
        <fullName evidence="1">Uncharacterized protein</fullName>
    </submittedName>
</protein>
<proteinExistence type="predicted"/>
<keyword evidence="2" id="KW-1185">Reference proteome</keyword>
<sequence length="62" mass="7214">MKNDIKCLFRGDINNDIVTNNYSLSKEGRDDKERECLLSQCLKISGLCESFPVKGAFWFYIF</sequence>
<reference evidence="1 2" key="1">
    <citation type="submission" date="2014-06" db="EMBL/GenBank/DDBJ databases">
        <title>The genome of the endonuclear symbiont Nucleicultrix amoebiphila.</title>
        <authorList>
            <person name="Schulz F."/>
            <person name="Horn M."/>
        </authorList>
    </citation>
    <scope>NUCLEOTIDE SEQUENCE [LARGE SCALE GENOMIC DNA]</scope>
    <source>
        <strain evidence="1 2">FS5</strain>
    </source>
</reference>
<dbReference type="KEGG" id="naf:GQ61_00375"/>
<name>A0A1W6N2G8_9PROT</name>
<evidence type="ECO:0000313" key="2">
    <source>
        <dbReference type="Proteomes" id="UP000237351"/>
    </source>
</evidence>
<dbReference type="STRING" id="1414854.GQ61_00375"/>
<dbReference type="AlphaFoldDB" id="A0A1W6N2G8"/>
<dbReference type="Proteomes" id="UP000237351">
    <property type="component" value="Chromosome"/>
</dbReference>
<accession>A0A1W6N2G8</accession>
<organism evidence="1 2">
    <name type="scientific">Candidatus Nucleicultrix amoebiphila FS5</name>
    <dbReference type="NCBI Taxonomy" id="1414854"/>
    <lineage>
        <taxon>Bacteria</taxon>
        <taxon>Pseudomonadati</taxon>
        <taxon>Pseudomonadota</taxon>
        <taxon>Alphaproteobacteria</taxon>
        <taxon>Holosporales</taxon>
        <taxon>Candidatus Nucleicultricaceae</taxon>
        <taxon>Candidatus Nucleicultrix</taxon>
    </lineage>
</organism>
<dbReference type="EMBL" id="CP008743">
    <property type="protein sequence ID" value="ARN84060.1"/>
    <property type="molecule type" value="Genomic_DNA"/>
</dbReference>